<dbReference type="Gene3D" id="3.40.50.300">
    <property type="entry name" value="P-loop containing nucleotide triphosphate hydrolases"/>
    <property type="match status" value="1"/>
</dbReference>
<dbReference type="InterPro" id="IPR006935">
    <property type="entry name" value="Helicase/UvrB_N"/>
</dbReference>
<keyword evidence="3" id="KW-1185">Reference proteome</keyword>
<dbReference type="EMBL" id="AE013598">
    <property type="protein sequence ID" value="AAW77466.1"/>
    <property type="molecule type" value="Genomic_DNA"/>
</dbReference>
<dbReference type="AlphaFoldDB" id="Q5GV07"/>
<dbReference type="GO" id="GO:0005524">
    <property type="term" value="F:ATP binding"/>
    <property type="evidence" value="ECO:0007669"/>
    <property type="project" value="InterPro"/>
</dbReference>
<dbReference type="KEGG" id="xoo:XOO4212"/>
<dbReference type="STRING" id="291331.XOO4212"/>
<proteinExistence type="predicted"/>
<dbReference type="GO" id="GO:0003677">
    <property type="term" value="F:DNA binding"/>
    <property type="evidence" value="ECO:0007669"/>
    <property type="project" value="InterPro"/>
</dbReference>
<dbReference type="SUPFAM" id="SSF52540">
    <property type="entry name" value="P-loop containing nucleoside triphosphate hydrolases"/>
    <property type="match status" value="1"/>
</dbReference>
<dbReference type="GO" id="GO:0016787">
    <property type="term" value="F:hydrolase activity"/>
    <property type="evidence" value="ECO:0007669"/>
    <property type="project" value="InterPro"/>
</dbReference>
<feature type="domain" description="Helicase/UvrB N-terminal" evidence="1">
    <location>
        <begin position="61"/>
        <end position="227"/>
    </location>
</feature>
<dbReference type="REBASE" id="19352">
    <property type="entry name" value="XorKORF4211P"/>
</dbReference>
<keyword evidence="2" id="KW-0347">Helicase</keyword>
<evidence type="ECO:0000313" key="2">
    <source>
        <dbReference type="EMBL" id="AAW77466.1"/>
    </source>
</evidence>
<dbReference type="InterPro" id="IPR027417">
    <property type="entry name" value="P-loop_NTPase"/>
</dbReference>
<gene>
    <name evidence="2" type="primary">SSL2</name>
    <name evidence="2" type="ordered locus">XOO4212</name>
</gene>
<keyword evidence="2" id="KW-0067">ATP-binding</keyword>
<dbReference type="HOGENOM" id="CLU_317054_0_0_6"/>
<organism evidence="2 3">
    <name type="scientific">Xanthomonas oryzae pv. oryzae (strain KACC10331 / KXO85)</name>
    <dbReference type="NCBI Taxonomy" id="291331"/>
    <lineage>
        <taxon>Bacteria</taxon>
        <taxon>Pseudomonadati</taxon>
        <taxon>Pseudomonadota</taxon>
        <taxon>Gammaproteobacteria</taxon>
        <taxon>Lysobacterales</taxon>
        <taxon>Lysobacteraceae</taxon>
        <taxon>Xanthomonas</taxon>
    </lineage>
</organism>
<dbReference type="Pfam" id="PF04851">
    <property type="entry name" value="ResIII"/>
    <property type="match status" value="1"/>
</dbReference>
<reference evidence="2 3" key="1">
    <citation type="journal article" date="2005" name="Nucleic Acids Res.">
        <title>The genome sequence of Xanthomonas oryzae pathovar oryzae KACC10331, the bacterial blight pathogen of rice.</title>
        <authorList>
            <person name="Lee B.M."/>
            <person name="Park Y.J."/>
            <person name="Park D.S."/>
            <person name="Kang H.W."/>
            <person name="Kim J.G."/>
            <person name="Song E.S."/>
            <person name="Park I.C."/>
            <person name="Yoon U.H."/>
            <person name="Hahn J.H."/>
            <person name="Koo B.S."/>
            <person name="Lee G.B."/>
            <person name="Kim H."/>
            <person name="Park H.S."/>
            <person name="Yoon K.O."/>
            <person name="Kim J.H."/>
            <person name="Jung C.H."/>
            <person name="Koh N.H."/>
            <person name="Seo J.S."/>
            <person name="Go S.J."/>
        </authorList>
    </citation>
    <scope>NUCLEOTIDE SEQUENCE [LARGE SCALE GENOMIC DNA]</scope>
    <source>
        <strain evidence="3">KACC10331 / KXO85</strain>
    </source>
</reference>
<dbReference type="GO" id="GO:0004386">
    <property type="term" value="F:helicase activity"/>
    <property type="evidence" value="ECO:0007669"/>
    <property type="project" value="UniProtKB-KW"/>
</dbReference>
<name>Q5GV07_XANOR</name>
<sequence length="860" mass="94406">MDCWERQRPTCLCCPCHTTCAHVSDVDMPMPLKEFQNVICDGIVAQFGEVRALYQQIAAAAPDRIDEARRKDAVIVLQAPTGAGKTRMAIEVMRRVSVEERVLWFWFAPFTGLVEQSRRVLSNEAPELALLDLDADRQLDAVRGGGVFVVTWASLAARKAGSRRARQRGDAGMSIDDVIAMAREQGLHVGCVVDEAHHGFQRETLARAFFCDVLKPDYALLVTATPRDADMKAFERATNYFVGEPADWASVSRADAVDAGLLKRGVRMVRFIARDEDTAQLVDFEHLALRECTQMHRTIRKNLADADIALTPLMLVQVPDGKVAQEAARTYLVEQLGFDATAVRVHTAAEPDPDLLSLAQDPTVEVLIFKMAVALGFDAPRGFTLAALRGARDAGFGVQVIGRIMRRHALLQAQMELPPLLDHGYVFLANSESQEGLLLAGTQINTLTTQAPELGTQTVVTMIGDGASLQVVRSGEPLSLLVSRAGVQVLDAEAGEDALFLSATTDQVADALAGTPFAGMANATQAALEMFGGDGAWPARSTSVAGAFVLAQESIYRYPRRSDAPDRLRGEKLPPVSADFEAGLAAHVDFSPEVLADRLRGKVQVQCLDTDLFAGHWGAEDGSDLWANLSPQAVAEKAEQIRLRLVEANDRELYRRLLERFVRAIEGSGAEVPDDEELQMRQLDLLLVRRPGLLGDAFKSLRQCQVLDVDVLLPAELLSDQPLRSANRGLYGVFPPGLNQDELAIAERLDASTQVLWWHRNQPKSGVGLYRWDEGDGFYPDFVVSIAERSAPGIALLELKGDHLWGKPSEVDKSAANHREYGAVFMVGRKRGERDFFYLRELGGRLQSAGSFDLDRMRFA</sequence>
<keyword evidence="2" id="KW-0547">Nucleotide-binding</keyword>
<evidence type="ECO:0000313" key="3">
    <source>
        <dbReference type="Proteomes" id="UP000006735"/>
    </source>
</evidence>
<dbReference type="Proteomes" id="UP000006735">
    <property type="component" value="Chromosome"/>
</dbReference>
<accession>Q5GV07</accession>
<keyword evidence="2" id="KW-0378">Hydrolase</keyword>
<protein>
    <submittedName>
        <fullName evidence="2">DNA or RNA helicases of superfamily II</fullName>
    </submittedName>
</protein>
<evidence type="ECO:0000259" key="1">
    <source>
        <dbReference type="Pfam" id="PF04851"/>
    </source>
</evidence>